<dbReference type="AlphaFoldDB" id="A0A0D2P1G0"/>
<dbReference type="EMBL" id="KN817549">
    <property type="protein sequence ID" value="KJA22556.1"/>
    <property type="molecule type" value="Genomic_DNA"/>
</dbReference>
<dbReference type="Proteomes" id="UP000054270">
    <property type="component" value="Unassembled WGS sequence"/>
</dbReference>
<feature type="compositionally biased region" description="Low complexity" evidence="1">
    <location>
        <begin position="336"/>
        <end position="350"/>
    </location>
</feature>
<gene>
    <name evidence="2" type="ORF">HYPSUDRAFT_40943</name>
</gene>
<accession>A0A0D2P1G0</accession>
<reference evidence="3" key="1">
    <citation type="submission" date="2014-04" db="EMBL/GenBank/DDBJ databases">
        <title>Evolutionary Origins and Diversification of the Mycorrhizal Mutualists.</title>
        <authorList>
            <consortium name="DOE Joint Genome Institute"/>
            <consortium name="Mycorrhizal Genomics Consortium"/>
            <person name="Kohler A."/>
            <person name="Kuo A."/>
            <person name="Nagy L.G."/>
            <person name="Floudas D."/>
            <person name="Copeland A."/>
            <person name="Barry K.W."/>
            <person name="Cichocki N."/>
            <person name="Veneault-Fourrey C."/>
            <person name="LaButti K."/>
            <person name="Lindquist E.A."/>
            <person name="Lipzen A."/>
            <person name="Lundell T."/>
            <person name="Morin E."/>
            <person name="Murat C."/>
            <person name="Riley R."/>
            <person name="Ohm R."/>
            <person name="Sun H."/>
            <person name="Tunlid A."/>
            <person name="Henrissat B."/>
            <person name="Grigoriev I.V."/>
            <person name="Hibbett D.S."/>
            <person name="Martin F."/>
        </authorList>
    </citation>
    <scope>NUCLEOTIDE SEQUENCE [LARGE SCALE GENOMIC DNA]</scope>
    <source>
        <strain evidence="3">FD-334 SS-4</strain>
    </source>
</reference>
<evidence type="ECO:0000256" key="1">
    <source>
        <dbReference type="SAM" id="MobiDB-lite"/>
    </source>
</evidence>
<proteinExistence type="predicted"/>
<feature type="region of interest" description="Disordered" evidence="1">
    <location>
        <begin position="207"/>
        <end position="257"/>
    </location>
</feature>
<evidence type="ECO:0000313" key="2">
    <source>
        <dbReference type="EMBL" id="KJA22556.1"/>
    </source>
</evidence>
<organism evidence="2 3">
    <name type="scientific">Hypholoma sublateritium (strain FD-334 SS-4)</name>
    <dbReference type="NCBI Taxonomy" id="945553"/>
    <lineage>
        <taxon>Eukaryota</taxon>
        <taxon>Fungi</taxon>
        <taxon>Dikarya</taxon>
        <taxon>Basidiomycota</taxon>
        <taxon>Agaricomycotina</taxon>
        <taxon>Agaricomycetes</taxon>
        <taxon>Agaricomycetidae</taxon>
        <taxon>Agaricales</taxon>
        <taxon>Agaricineae</taxon>
        <taxon>Strophariaceae</taxon>
        <taxon>Hypholoma</taxon>
    </lineage>
</organism>
<feature type="region of interest" description="Disordered" evidence="1">
    <location>
        <begin position="321"/>
        <end position="350"/>
    </location>
</feature>
<protein>
    <submittedName>
        <fullName evidence="2">Uncharacterized protein</fullName>
    </submittedName>
</protein>
<dbReference type="OMA" id="RMIALWE"/>
<dbReference type="STRING" id="945553.A0A0D2P1G0"/>
<keyword evidence="3" id="KW-1185">Reference proteome</keyword>
<sequence length="350" mass="36426">MAFTDSIEHAARFLTRPLILAIAPVRVAALQVILRSTLQAACSGTPLVLPFAPNRVPPRPVFAAAIGAGVSWADWMSLLAPREFALVITPRAVRAEYAGLRPHTVVVWADLSAPAAPAAAPAPQPEQVPISKLGQRLHATVASARERAQTRTRAQQLLDATHESDAAELFARLARSHAGLLSPSPTRAAFAPAPAAPRALFAGFPSPLSAPRSTSPTESASSRPSSRSSMFSAGADSESSASSVAECDAPEAKPTAPSLPRVFVAPRRAPVFVPEPAPTKVVVDANKKDITKYLYQGGVSTVLTGGVMLGAAPAARAAPAPATTPRYRAPHHTKNASATAGTWRRAAARA</sequence>
<feature type="compositionally biased region" description="Low complexity" evidence="1">
    <location>
        <begin position="207"/>
        <end position="247"/>
    </location>
</feature>
<name>A0A0D2P1G0_HYPSF</name>
<dbReference type="OrthoDB" id="19928at2759"/>
<evidence type="ECO:0000313" key="3">
    <source>
        <dbReference type="Proteomes" id="UP000054270"/>
    </source>
</evidence>